<feature type="compositionally biased region" description="Acidic residues" evidence="1">
    <location>
        <begin position="874"/>
        <end position="903"/>
    </location>
</feature>
<feature type="region of interest" description="Disordered" evidence="1">
    <location>
        <begin position="430"/>
        <end position="526"/>
    </location>
</feature>
<feature type="region of interest" description="Disordered" evidence="1">
    <location>
        <begin position="598"/>
        <end position="667"/>
    </location>
</feature>
<name>A0A8C5FDC7_GADMO</name>
<feature type="domain" description="PDZ" evidence="2">
    <location>
        <begin position="1034"/>
        <end position="1105"/>
    </location>
</feature>
<evidence type="ECO:0000259" key="2">
    <source>
        <dbReference type="PROSITE" id="PS50106"/>
    </source>
</evidence>
<feature type="compositionally biased region" description="Basic and acidic residues" evidence="1">
    <location>
        <begin position="446"/>
        <end position="457"/>
    </location>
</feature>
<dbReference type="Pfam" id="PF00595">
    <property type="entry name" value="PDZ"/>
    <property type="match status" value="2"/>
</dbReference>
<dbReference type="GO" id="GO:0050930">
    <property type="term" value="P:induction of positive chemotaxis"/>
    <property type="evidence" value="ECO:0007669"/>
    <property type="project" value="InterPro"/>
</dbReference>
<feature type="compositionally biased region" description="Low complexity" evidence="1">
    <location>
        <begin position="342"/>
        <end position="367"/>
    </location>
</feature>
<evidence type="ECO:0000313" key="4">
    <source>
        <dbReference type="Proteomes" id="UP000694546"/>
    </source>
</evidence>
<dbReference type="SMART" id="SM00228">
    <property type="entry name" value="PDZ"/>
    <property type="match status" value="2"/>
</dbReference>
<feature type="domain" description="PDZ" evidence="2">
    <location>
        <begin position="1148"/>
        <end position="1230"/>
    </location>
</feature>
<dbReference type="InterPro" id="IPR055287">
    <property type="entry name" value="IL-16-like"/>
</dbReference>
<dbReference type="Ensembl" id="ENSGMOT00000050851.1">
    <property type="protein sequence ID" value="ENSGMOP00000028315.1"/>
    <property type="gene ID" value="ENSGMOG00000035644.1"/>
</dbReference>
<dbReference type="AlphaFoldDB" id="A0A8C5FDC7"/>
<dbReference type="Gene3D" id="2.30.42.10">
    <property type="match status" value="2"/>
</dbReference>
<organism evidence="3 4">
    <name type="scientific">Gadus morhua</name>
    <name type="common">Atlantic cod</name>
    <dbReference type="NCBI Taxonomy" id="8049"/>
    <lineage>
        <taxon>Eukaryota</taxon>
        <taxon>Metazoa</taxon>
        <taxon>Chordata</taxon>
        <taxon>Craniata</taxon>
        <taxon>Vertebrata</taxon>
        <taxon>Euteleostomi</taxon>
        <taxon>Actinopterygii</taxon>
        <taxon>Neopterygii</taxon>
        <taxon>Teleostei</taxon>
        <taxon>Neoteleostei</taxon>
        <taxon>Acanthomorphata</taxon>
        <taxon>Zeiogadaria</taxon>
        <taxon>Gadariae</taxon>
        <taxon>Gadiformes</taxon>
        <taxon>Gadoidei</taxon>
        <taxon>Gadidae</taxon>
        <taxon>Gadus</taxon>
    </lineage>
</organism>
<dbReference type="Proteomes" id="UP000694546">
    <property type="component" value="Chromosome 11"/>
</dbReference>
<dbReference type="GO" id="GO:0042609">
    <property type="term" value="F:CD4 receptor binding"/>
    <property type="evidence" value="ECO:0007669"/>
    <property type="project" value="TreeGrafter"/>
</dbReference>
<feature type="region of interest" description="Disordered" evidence="1">
    <location>
        <begin position="871"/>
        <end position="917"/>
    </location>
</feature>
<protein>
    <recommendedName>
        <fullName evidence="2">PDZ domain-containing protein</fullName>
    </recommendedName>
</protein>
<reference evidence="3" key="2">
    <citation type="submission" date="2025-09" db="UniProtKB">
        <authorList>
            <consortium name="Ensembl"/>
        </authorList>
    </citation>
    <scope>IDENTIFICATION</scope>
</reference>
<feature type="compositionally biased region" description="Basic and acidic residues" evidence="1">
    <location>
        <begin position="602"/>
        <end position="635"/>
    </location>
</feature>
<feature type="region of interest" description="Disordered" evidence="1">
    <location>
        <begin position="792"/>
        <end position="811"/>
    </location>
</feature>
<proteinExistence type="predicted"/>
<dbReference type="InterPro" id="IPR001478">
    <property type="entry name" value="PDZ"/>
</dbReference>
<dbReference type="GO" id="GO:0030595">
    <property type="term" value="P:leukocyte chemotaxis"/>
    <property type="evidence" value="ECO:0007669"/>
    <property type="project" value="TreeGrafter"/>
</dbReference>
<reference evidence="3" key="1">
    <citation type="submission" date="2025-08" db="UniProtKB">
        <authorList>
            <consortium name="Ensembl"/>
        </authorList>
    </citation>
    <scope>IDENTIFICATION</scope>
</reference>
<sequence>MLPDMDMPLLSNPVSEYNKRETGAHVIVDSESALFYRLTRSAGNRRVMPADKYRSHNKYFSERDDPIPGMNRQDHILCRNPAWPANRSGIVTVSADRQTLSSDLISQNYSESQAPCVRGRTEWRRDFLPSRSRSLDWREAVPCPAQASRTGPLTLTSGYQAGLVSNRSGSLERGGPRERARAMVTEGRVMARANSLNSGGLANGHGERISVGRNLEPRRGLSGYAMEKCEWGQSLPVRIGGGQSIWERIEKLYPSQEPSKTKGFVRTKCLSIPIGDWPLYGGEGRATTARGEALSPNSSSSMDNPTTYQSRLCYEGGSGGTFPRCFSRGATSSLELQQNGKSSSSSPDSKSSSFNSEESIPSVSPVPDYIWRRTSGRQWQSMLLEGRSVQWDRGTKQLGTRSLDRRTANFTKTWAVQEAGLVPCAIRQPQPPLEEESSVPSPNEPGHTDGRAGRSEEENGTADAVEGGGGAETAGGTSHRVSSAELRMRSTEPEKEKKRKEMQSDARMLGEKMTDREGNGAVESSSVAEDVFDSGAPHIALGPTVKKAAPQKLIIPSAASVRNKIHQFESLSQRAVGSAAGQFPKPTRTFSVPVQPSWVSEGVRRSASEKALSRLKGKREEVGEGTRYEDKRREEEENISEGSSGRRRQGSLDRIQSENQEKSQVAQRSLNQRFEFMEEVGKGINSRDVDVVESRDVEVFGKYSMPKNEMEIPLNRQARSKLYIDETDVCKARPSTGDATSTLTLNLLHHLDPSLSSPELMGDQNQSILGMSSDVGDGDNTPTNIPLDWPFLSHHPLPGHSTPTSTTTIDGQDERGHIASEIYEQTHSTPEPSPYRSLVDLAPPVATDLHRKGTKRNEDLKAWVASVNQKIEGLSDDDDNDDDDDDDDEGTEKDDDSNYDSDSADSSLTITSNMSQSDRRSFSVSLADLCNFGGVDYESGSESEGCLPGRRSASLSSNTSAQSLADLCNFGGVDYESGSESEGCLPGRRSASLSSDTSAFSCVSVMPTEELDRLLADVRSLDEDSLQNYNDVVVVVLHKDIGVGLGFSMAGGADQNKPITVHKVFPLGAAAQEGSMRAGYQVLSINGTTLCGSGHWEATRTLRKAKSRGMGVVVLKRRKGLAPSAGREGVDELDSALVQSRDPGQRVCVQLEKQSRDLGFSLEGGVGSSLGDKPLSIQKVFQGGPASQVLPGDEVVEINGVDTTGMRRLEVWTFIKNLPPGPVDVILRRPLTTLHT</sequence>
<evidence type="ECO:0000313" key="3">
    <source>
        <dbReference type="Ensembl" id="ENSGMOP00000028315.1"/>
    </source>
</evidence>
<dbReference type="PROSITE" id="PS50106">
    <property type="entry name" value="PDZ"/>
    <property type="match status" value="2"/>
</dbReference>
<evidence type="ECO:0000256" key="1">
    <source>
        <dbReference type="SAM" id="MobiDB-lite"/>
    </source>
</evidence>
<dbReference type="GO" id="GO:0005125">
    <property type="term" value="F:cytokine activity"/>
    <property type="evidence" value="ECO:0007669"/>
    <property type="project" value="InterPro"/>
</dbReference>
<dbReference type="GeneTree" id="ENSGT00940000156178"/>
<feature type="compositionally biased region" description="Basic and acidic residues" evidence="1">
    <location>
        <begin position="486"/>
        <end position="518"/>
    </location>
</feature>
<dbReference type="SUPFAM" id="SSF50156">
    <property type="entry name" value="PDZ domain-like"/>
    <property type="match status" value="2"/>
</dbReference>
<dbReference type="PANTHER" id="PTHR48484">
    <property type="entry name" value="PRO-INTERLEUKIN-16"/>
    <property type="match status" value="1"/>
</dbReference>
<keyword evidence="4" id="KW-1185">Reference proteome</keyword>
<accession>A0A8C5FDC7</accession>
<dbReference type="InterPro" id="IPR036034">
    <property type="entry name" value="PDZ_sf"/>
</dbReference>
<feature type="region of interest" description="Disordered" evidence="1">
    <location>
        <begin position="336"/>
        <end position="368"/>
    </location>
</feature>
<feature type="compositionally biased region" description="Polar residues" evidence="1">
    <location>
        <begin position="801"/>
        <end position="810"/>
    </location>
</feature>
<dbReference type="PANTHER" id="PTHR48484:SF1">
    <property type="entry name" value="DENTIN SIALOPHOSPHOPROTEIN"/>
    <property type="match status" value="1"/>
</dbReference>